<protein>
    <submittedName>
        <fullName evidence="1">Uncharacterized protein</fullName>
    </submittedName>
</protein>
<comment type="caution">
    <text evidence="1">The sequence shown here is derived from an EMBL/GenBank/DDBJ whole genome shotgun (WGS) entry which is preliminary data.</text>
</comment>
<evidence type="ECO:0000313" key="2">
    <source>
        <dbReference type="Proteomes" id="UP001596504"/>
    </source>
</evidence>
<sequence>MLIAHGEFSVTIVGLVAARGGPIGPLATAYALVLAISGALITRWWGRPAPG</sequence>
<reference evidence="2" key="1">
    <citation type="journal article" date="2019" name="Int. J. Syst. Evol. Microbiol.">
        <title>The Global Catalogue of Microorganisms (GCM) 10K type strain sequencing project: providing services to taxonomists for standard genome sequencing and annotation.</title>
        <authorList>
            <consortium name="The Broad Institute Genomics Platform"/>
            <consortium name="The Broad Institute Genome Sequencing Center for Infectious Disease"/>
            <person name="Wu L."/>
            <person name="Ma J."/>
        </authorList>
    </citation>
    <scope>NUCLEOTIDE SEQUENCE [LARGE SCALE GENOMIC DNA]</scope>
    <source>
        <strain evidence="2">WLHS5</strain>
    </source>
</reference>
<dbReference type="RefSeq" id="WP_380670719.1">
    <property type="nucleotide sequence ID" value="NZ_JBHTCJ010000010.1"/>
</dbReference>
<dbReference type="Proteomes" id="UP001596504">
    <property type="component" value="Unassembled WGS sequence"/>
</dbReference>
<keyword evidence="2" id="KW-1185">Reference proteome</keyword>
<organism evidence="1 2">
    <name type="scientific">Saccharopolyspora griseoalba</name>
    <dbReference type="NCBI Taxonomy" id="1431848"/>
    <lineage>
        <taxon>Bacteria</taxon>
        <taxon>Bacillati</taxon>
        <taxon>Actinomycetota</taxon>
        <taxon>Actinomycetes</taxon>
        <taxon>Pseudonocardiales</taxon>
        <taxon>Pseudonocardiaceae</taxon>
        <taxon>Saccharopolyspora</taxon>
    </lineage>
</organism>
<gene>
    <name evidence="1" type="ORF">ACFQRI_19435</name>
</gene>
<accession>A0ABW2LSK6</accession>
<name>A0ABW2LSK6_9PSEU</name>
<proteinExistence type="predicted"/>
<dbReference type="EMBL" id="JBHTCJ010000010">
    <property type="protein sequence ID" value="MFC7343581.1"/>
    <property type="molecule type" value="Genomic_DNA"/>
</dbReference>
<evidence type="ECO:0000313" key="1">
    <source>
        <dbReference type="EMBL" id="MFC7343581.1"/>
    </source>
</evidence>